<dbReference type="InterPro" id="IPR036390">
    <property type="entry name" value="WH_DNA-bd_sf"/>
</dbReference>
<evidence type="ECO:0000313" key="6">
    <source>
        <dbReference type="Proteomes" id="UP000002487"/>
    </source>
</evidence>
<dbReference type="PROSITE" id="PS51683">
    <property type="entry name" value="SAM_OMT_II"/>
    <property type="match status" value="1"/>
</dbReference>
<proteinExistence type="predicted"/>
<dbReference type="SUPFAM" id="SSF53335">
    <property type="entry name" value="S-adenosyl-L-methionine-dependent methyltransferases"/>
    <property type="match status" value="1"/>
</dbReference>
<dbReference type="CDD" id="cd02440">
    <property type="entry name" value="AdoMet_MTases"/>
    <property type="match status" value="1"/>
</dbReference>
<dbReference type="Pfam" id="PF00891">
    <property type="entry name" value="Methyltransf_2"/>
    <property type="match status" value="1"/>
</dbReference>
<dbReference type="GO" id="GO:0046983">
    <property type="term" value="F:protein dimerization activity"/>
    <property type="evidence" value="ECO:0007669"/>
    <property type="project" value="InterPro"/>
</dbReference>
<dbReference type="PANTHER" id="PTHR43712:SF2">
    <property type="entry name" value="O-METHYLTRANSFERASE CICE"/>
    <property type="match status" value="1"/>
</dbReference>
<feature type="domain" description="O-methyltransferase C-terminal" evidence="4">
    <location>
        <begin position="136"/>
        <end position="274"/>
    </location>
</feature>
<dbReference type="EMBL" id="AE010299">
    <property type="protein sequence ID" value="AAM06151.1"/>
    <property type="molecule type" value="Genomic_DNA"/>
</dbReference>
<keyword evidence="1" id="KW-0489">Methyltransferase</keyword>
<dbReference type="Gene3D" id="3.40.50.150">
    <property type="entry name" value="Vaccinia Virus protein VP39"/>
    <property type="match status" value="1"/>
</dbReference>
<accession>Q8TM93</accession>
<dbReference type="GO" id="GO:0008757">
    <property type="term" value="F:S-adenosylmethionine-dependent methyltransferase activity"/>
    <property type="evidence" value="ECO:0000318"/>
    <property type="project" value="GO_Central"/>
</dbReference>
<name>Q8TM93_METAC</name>
<dbReference type="SUPFAM" id="SSF46785">
    <property type="entry name" value="Winged helix' DNA-binding domain"/>
    <property type="match status" value="1"/>
</dbReference>
<dbReference type="InterPro" id="IPR036388">
    <property type="entry name" value="WH-like_DNA-bd_sf"/>
</dbReference>
<evidence type="ECO:0000259" key="4">
    <source>
        <dbReference type="Pfam" id="PF00891"/>
    </source>
</evidence>
<dbReference type="AlphaFoldDB" id="Q8TM93"/>
<keyword evidence="6" id="KW-1185">Reference proteome</keyword>
<dbReference type="STRING" id="188937.MA_2773"/>
<dbReference type="InterPro" id="IPR016461">
    <property type="entry name" value="COMT-like"/>
</dbReference>
<dbReference type="PANTHER" id="PTHR43712">
    <property type="entry name" value="PUTATIVE (AFU_ORTHOLOGUE AFUA_4G14580)-RELATED"/>
    <property type="match status" value="1"/>
</dbReference>
<evidence type="ECO:0000256" key="1">
    <source>
        <dbReference type="ARBA" id="ARBA00022603"/>
    </source>
</evidence>
<organism evidence="5 6">
    <name type="scientific">Methanosarcina acetivorans (strain ATCC 35395 / DSM 2834 / JCM 12185 / C2A)</name>
    <dbReference type="NCBI Taxonomy" id="188937"/>
    <lineage>
        <taxon>Archaea</taxon>
        <taxon>Methanobacteriati</taxon>
        <taxon>Methanobacteriota</taxon>
        <taxon>Stenosarchaea group</taxon>
        <taxon>Methanomicrobia</taxon>
        <taxon>Methanosarcinales</taxon>
        <taxon>Methanosarcinaceae</taxon>
        <taxon>Methanosarcina</taxon>
    </lineage>
</organism>
<keyword evidence="3" id="KW-0949">S-adenosyl-L-methionine</keyword>
<dbReference type="PhylomeDB" id="Q8TM93"/>
<sequence>MTTMKEFPENRVPLTRIYEMSLASVQTNAMVAGVELTIFDQLSIPIQAGELAKTCGFDPRITAEYLNVLTACGLVIKKNGFYQNSQGAEQYLVTGSPTYYGDLILLEYERMAMSPKEIAERVRNGPAFQKEKENMNSEEFWIRYARSMANWERSGTAQKIADTIASLSEFSSMRKMLDLGGGPGLMSITVLARHPSMKGVVFDQPAVVNVTEEFIEEYELSERLTTMGGDYLKDSIGSGYDLILASCTLNFARDCMDKIVKKIYDALNPGGVFVSLHDGMHEEGTKPAIHVLNMMPSALSGYNCSLSKGFIANSILNAGFQSVWSQTINLDVGPFDMDIARKTPEETKT</sequence>
<gene>
    <name evidence="5" type="ordered locus">MA_2773</name>
</gene>
<dbReference type="Proteomes" id="UP000002487">
    <property type="component" value="Chromosome"/>
</dbReference>
<dbReference type="GO" id="GO:0008171">
    <property type="term" value="F:O-methyltransferase activity"/>
    <property type="evidence" value="ECO:0000318"/>
    <property type="project" value="GO_Central"/>
</dbReference>
<dbReference type="KEGG" id="mac:MA_2773"/>
<dbReference type="InterPro" id="IPR001077">
    <property type="entry name" value="COMT_C"/>
</dbReference>
<evidence type="ECO:0000313" key="5">
    <source>
        <dbReference type="EMBL" id="AAM06151.1"/>
    </source>
</evidence>
<reference evidence="5 6" key="1">
    <citation type="journal article" date="2002" name="Genome Res.">
        <title>The genome of Methanosarcina acetivorans reveals extensive metabolic and physiological diversity.</title>
        <authorList>
            <person name="Galagan J.E."/>
            <person name="Nusbaum C."/>
            <person name="Roy A."/>
            <person name="Endrizzi M.G."/>
            <person name="Macdonald P."/>
            <person name="FitzHugh W."/>
            <person name="Calvo S."/>
            <person name="Engels R."/>
            <person name="Smirnov S."/>
            <person name="Atnoor D."/>
            <person name="Brown A."/>
            <person name="Allen N."/>
            <person name="Naylor J."/>
            <person name="Stange-Thomann N."/>
            <person name="DeArellano K."/>
            <person name="Johnson R."/>
            <person name="Linton L."/>
            <person name="McEwan P."/>
            <person name="McKernan K."/>
            <person name="Talamas J."/>
            <person name="Tirrell A."/>
            <person name="Ye W."/>
            <person name="Zimmer A."/>
            <person name="Barber R.D."/>
            <person name="Cann I."/>
            <person name="Graham D.E."/>
            <person name="Grahame D.A."/>
            <person name="Guss A."/>
            <person name="Hedderich R."/>
            <person name="Ingram-Smith C."/>
            <person name="Kuettner C.H."/>
            <person name="Krzycki J.A."/>
            <person name="Leigh J.A."/>
            <person name="Li W."/>
            <person name="Liu J."/>
            <person name="Mukhopadhyay B."/>
            <person name="Reeve J.N."/>
            <person name="Smith K."/>
            <person name="Springer T.A."/>
            <person name="Umayam L.A."/>
            <person name="White O."/>
            <person name="White R.H."/>
            <person name="de Macario E.C."/>
            <person name="Ferry J.G."/>
            <person name="Jarrell K.F."/>
            <person name="Jing H."/>
            <person name="Macario A.J.L."/>
            <person name="Paulsen I."/>
            <person name="Pritchett M."/>
            <person name="Sowers K.R."/>
            <person name="Swanson R.V."/>
            <person name="Zinder S.H."/>
            <person name="Lander E."/>
            <person name="Metcalf W.W."/>
            <person name="Birren B."/>
        </authorList>
    </citation>
    <scope>NUCLEOTIDE SEQUENCE [LARGE SCALE GENOMIC DNA]</scope>
    <source>
        <strain evidence="6">ATCC 35395 / DSM 2834 / JCM 12185 / C2A</strain>
    </source>
</reference>
<keyword evidence="2" id="KW-0808">Transferase</keyword>
<dbReference type="Gene3D" id="1.10.10.10">
    <property type="entry name" value="Winged helix-like DNA-binding domain superfamily/Winged helix DNA-binding domain"/>
    <property type="match status" value="1"/>
</dbReference>
<evidence type="ECO:0000256" key="3">
    <source>
        <dbReference type="ARBA" id="ARBA00022691"/>
    </source>
</evidence>
<dbReference type="GO" id="GO:0032259">
    <property type="term" value="P:methylation"/>
    <property type="evidence" value="ECO:0000318"/>
    <property type="project" value="GO_Central"/>
</dbReference>
<dbReference type="HOGENOM" id="CLU_005533_4_3_2"/>
<evidence type="ECO:0000256" key="2">
    <source>
        <dbReference type="ARBA" id="ARBA00022679"/>
    </source>
</evidence>
<dbReference type="InParanoid" id="Q8TM93"/>
<protein>
    <submittedName>
        <fullName evidence="5">O-methyltransferase</fullName>
    </submittedName>
</protein>
<dbReference type="EnsemblBacteria" id="AAM06151">
    <property type="protein sequence ID" value="AAM06151"/>
    <property type="gene ID" value="MA_2773"/>
</dbReference>
<dbReference type="InterPro" id="IPR029063">
    <property type="entry name" value="SAM-dependent_MTases_sf"/>
</dbReference>